<dbReference type="Pfam" id="PF13684">
    <property type="entry name" value="FakA-like_C"/>
    <property type="match status" value="1"/>
</dbReference>
<dbReference type="EMBL" id="JANSLD010000027">
    <property type="protein sequence ID" value="MCY1583190.1"/>
    <property type="molecule type" value="Genomic_DNA"/>
</dbReference>
<dbReference type="NCBIfam" id="TIGR03599">
    <property type="entry name" value="YloV"/>
    <property type="match status" value="1"/>
</dbReference>
<comment type="caution">
    <text evidence="2">The sequence shown here is derived from an EMBL/GenBank/DDBJ whole genome shotgun (WGS) entry which is preliminary data.</text>
</comment>
<dbReference type="InterPro" id="IPR036117">
    <property type="entry name" value="DhaL_dom_sf"/>
</dbReference>
<reference evidence="2" key="2">
    <citation type="submission" date="2022-08" db="EMBL/GenBank/DDBJ databases">
        <authorList>
            <person name="Magnan C."/>
        </authorList>
    </citation>
    <scope>NUCLEOTIDE SEQUENCE</scope>
    <source>
        <strain evidence="2">NSP012P</strain>
    </source>
</reference>
<dbReference type="InterPro" id="IPR033470">
    <property type="entry name" value="FakA-like_C"/>
</dbReference>
<dbReference type="Pfam" id="PF02734">
    <property type="entry name" value="Dak2"/>
    <property type="match status" value="1"/>
</dbReference>
<reference evidence="2" key="1">
    <citation type="journal article" date="2022" name="Int. J. Mol. Sci.">
        <title>Phenotypic and Genotypic Virulence Characterisation of Staphylococcus pettenkoferi Strains Isolated from Human Bloodstream and Diabetic Foot Infections.</title>
        <authorList>
            <person name="Magnan C."/>
            <person name="Ahmad-Mansour N."/>
            <person name="Pouget C."/>
            <person name="Morsli M."/>
            <person name="Huc-Brandt S."/>
            <person name="Pantel A."/>
            <person name="Dunyach-Remy C."/>
            <person name="Sotto A."/>
            <person name="Molle V."/>
            <person name="Lavigne J.-P."/>
        </authorList>
    </citation>
    <scope>NUCLEOTIDE SEQUENCE</scope>
    <source>
        <strain evidence="2">NSP012P</strain>
    </source>
</reference>
<dbReference type="SMART" id="SM01121">
    <property type="entry name" value="Dak1_2"/>
    <property type="match status" value="1"/>
</dbReference>
<accession>A0ABT4BKI6</accession>
<gene>
    <name evidence="2" type="primary">fakA</name>
    <name evidence="2" type="ORF">NW133_06575</name>
</gene>
<proteinExistence type="predicted"/>
<feature type="domain" description="DhaL" evidence="1">
    <location>
        <begin position="8"/>
        <end position="200"/>
    </location>
</feature>
<dbReference type="PANTHER" id="PTHR33434:SF4">
    <property type="entry name" value="PHOSPHATASE PROTEIN"/>
    <property type="match status" value="1"/>
</dbReference>
<evidence type="ECO:0000313" key="3">
    <source>
        <dbReference type="Proteomes" id="UP001072952"/>
    </source>
</evidence>
<dbReference type="Proteomes" id="UP001072952">
    <property type="component" value="Unassembled WGS sequence"/>
</dbReference>
<dbReference type="InterPro" id="IPR004007">
    <property type="entry name" value="DhaL_dom"/>
</dbReference>
<dbReference type="Pfam" id="PF21645">
    <property type="entry name" value="FakA-like_M"/>
    <property type="match status" value="1"/>
</dbReference>
<keyword evidence="2" id="KW-0808">Transferase</keyword>
<dbReference type="PROSITE" id="PS51480">
    <property type="entry name" value="DHAL"/>
    <property type="match status" value="1"/>
</dbReference>
<dbReference type="SMART" id="SM01120">
    <property type="entry name" value="Dak2"/>
    <property type="match status" value="1"/>
</dbReference>
<dbReference type="RefSeq" id="WP_268213386.1">
    <property type="nucleotide sequence ID" value="NZ_JANSLD010000027.1"/>
</dbReference>
<dbReference type="GO" id="GO:0016301">
    <property type="term" value="F:kinase activity"/>
    <property type="evidence" value="ECO:0007669"/>
    <property type="project" value="UniProtKB-KW"/>
</dbReference>
<dbReference type="Gene3D" id="1.25.40.340">
    <property type="match status" value="1"/>
</dbReference>
<keyword evidence="2" id="KW-0418">Kinase</keyword>
<dbReference type="InterPro" id="IPR050270">
    <property type="entry name" value="DegV_domain_contain"/>
</dbReference>
<organism evidence="2 3">
    <name type="scientific">Staphylococcus pettenkoferi</name>
    <dbReference type="NCBI Taxonomy" id="170573"/>
    <lineage>
        <taxon>Bacteria</taxon>
        <taxon>Bacillati</taxon>
        <taxon>Bacillota</taxon>
        <taxon>Bacilli</taxon>
        <taxon>Bacillales</taxon>
        <taxon>Staphylococcaceae</taxon>
        <taxon>Staphylococcus</taxon>
    </lineage>
</organism>
<keyword evidence="3" id="KW-1185">Reference proteome</keyword>
<dbReference type="InterPro" id="IPR019986">
    <property type="entry name" value="YloV-like"/>
</dbReference>
<evidence type="ECO:0000313" key="2">
    <source>
        <dbReference type="EMBL" id="MCY1583190.1"/>
    </source>
</evidence>
<evidence type="ECO:0000259" key="1">
    <source>
        <dbReference type="PROSITE" id="PS51480"/>
    </source>
</evidence>
<dbReference type="InterPro" id="IPR048394">
    <property type="entry name" value="FakA-like_M"/>
</dbReference>
<protein>
    <submittedName>
        <fullName evidence="2">Fatty acid kinase catalytic subunit FakA</fullName>
    </submittedName>
</protein>
<name>A0ABT4BKI6_9STAP</name>
<dbReference type="SUPFAM" id="SSF101473">
    <property type="entry name" value="DhaL-like"/>
    <property type="match status" value="1"/>
</dbReference>
<dbReference type="NCBIfam" id="NF038248">
    <property type="entry name" value="FakA_VfrB"/>
    <property type="match status" value="1"/>
</dbReference>
<dbReference type="PANTHER" id="PTHR33434">
    <property type="entry name" value="DEGV DOMAIN-CONTAINING PROTEIN DR_1986-RELATED"/>
    <property type="match status" value="1"/>
</dbReference>
<sequence>MVRYIDGKLFAKMIEQGAQNLSNNVNLIDSLNVYPVPDGDTGTNMNLTMTSGNEAVSNQASSHIGQVGQVFAKGLLMGARGNSGVILSQIFRGFCQRIEQDAEIDVPLLAKALQASVETAYQAIVKPVEGTILTVAKDTAEKAMAVADSHEEMETFFQTIIEAANQSLENTPNLLPVLKEVGVVDSGGKGLVTVLEGFLAGLKGETIEAQDSSVAENVADVDLEAEAHDFHGVMNTEDIQYGYCTEVMARFDDAGKTFDEQQFREDMSTFGDSLLVINDDEIVKVHVHSEKPGDVFNYVQQYGELIKLKVENMREQHREVEKKEQSQQGKQEDIAQVETAIIAISMGEGISELFKSMGATHIISGGQTMNPSTEDIVKVIEQSGCQRAMILPNNKNIILASEQAADMVQAETVVIPTRSVPQGITALFNLDHDAELSENKEVMTEALEAVVSGAVTTAVRDTQVDGVTINENDYIGLMNDKIVTSDAQLTETLHGLMEQMVTDDSEIITLISGQDANAEDTEALIEWIEAQYPDVEIDEHDGQQPVYPYLFAVELH</sequence>